<organism evidence="3 4">
    <name type="scientific">Peribacillus huizhouensis</name>
    <dbReference type="NCBI Taxonomy" id="1501239"/>
    <lineage>
        <taxon>Bacteria</taxon>
        <taxon>Bacillati</taxon>
        <taxon>Bacillota</taxon>
        <taxon>Bacilli</taxon>
        <taxon>Bacillales</taxon>
        <taxon>Bacillaceae</taxon>
        <taxon>Peribacillus</taxon>
    </lineage>
</organism>
<dbReference type="InterPro" id="IPR051532">
    <property type="entry name" value="Ester_Hydrolysis_Enzymes"/>
</dbReference>
<keyword evidence="1" id="KW-0732">Signal</keyword>
<dbReference type="PANTHER" id="PTHR30383:SF27">
    <property type="entry name" value="SPORE GERMINATION LIPASE LIPC"/>
    <property type="match status" value="1"/>
</dbReference>
<evidence type="ECO:0000259" key="2">
    <source>
        <dbReference type="Pfam" id="PF13472"/>
    </source>
</evidence>
<dbReference type="PROSITE" id="PS51257">
    <property type="entry name" value="PROKAR_LIPOPROTEIN"/>
    <property type="match status" value="1"/>
</dbReference>
<sequence>MKKKISCLLIGLLILTSCSNIRTVSNHPSQQENELGLKKKDAIPATFFPDPIEIVSLGDSLTQGVGDTTDKGGYLPYLRQLLEKEPTITSVNFVNHGVKGNRTDQLLKRMKEKTVIANIKKADAIVITIGGNDIMRVFRQNIIDLKMEQFEKARIGYEKRLEQILKKVRSNNEHAQIYLVGVYNPFTKVLSAFQELDIIMDQWNRSGRTIVEGYDNAYFIEIGDLFENTAENLLFTEDHFHPNNRGYELIADRIYQEMHIETLGRDSIETSTKGDEE</sequence>
<dbReference type="EMBL" id="JACJHX010000009">
    <property type="protein sequence ID" value="MBA9027707.1"/>
    <property type="molecule type" value="Genomic_DNA"/>
</dbReference>
<dbReference type="RefSeq" id="WP_028391462.1">
    <property type="nucleotide sequence ID" value="NZ_JACJHX010000009.1"/>
</dbReference>
<proteinExistence type="predicted"/>
<dbReference type="Gene3D" id="3.40.50.1110">
    <property type="entry name" value="SGNH hydrolase"/>
    <property type="match status" value="1"/>
</dbReference>
<dbReference type="CDD" id="cd04506">
    <property type="entry name" value="SGNH_hydrolase_YpmR_like"/>
    <property type="match status" value="1"/>
</dbReference>
<gene>
    <name evidence="3" type="ORF">HNP81_002998</name>
</gene>
<feature type="domain" description="SGNH hydrolase-type esterase" evidence="2">
    <location>
        <begin position="57"/>
        <end position="249"/>
    </location>
</feature>
<dbReference type="Proteomes" id="UP000626697">
    <property type="component" value="Unassembled WGS sequence"/>
</dbReference>
<reference evidence="3 4" key="1">
    <citation type="submission" date="2020-08" db="EMBL/GenBank/DDBJ databases">
        <title>Genomic Encyclopedia of Type Strains, Phase IV (KMG-IV): sequencing the most valuable type-strain genomes for metagenomic binning, comparative biology and taxonomic classification.</title>
        <authorList>
            <person name="Goeker M."/>
        </authorList>
    </citation>
    <scope>NUCLEOTIDE SEQUENCE [LARGE SCALE GENOMIC DNA]</scope>
    <source>
        <strain evidence="3 4">DSM 105481</strain>
    </source>
</reference>
<dbReference type="PANTHER" id="PTHR30383">
    <property type="entry name" value="THIOESTERASE 1/PROTEASE 1/LYSOPHOSPHOLIPASE L1"/>
    <property type="match status" value="1"/>
</dbReference>
<name>A0ABR6CRQ9_9BACI</name>
<feature type="signal peptide" evidence="1">
    <location>
        <begin position="1"/>
        <end position="22"/>
    </location>
</feature>
<evidence type="ECO:0000313" key="3">
    <source>
        <dbReference type="EMBL" id="MBA9027707.1"/>
    </source>
</evidence>
<accession>A0ABR6CRQ9</accession>
<evidence type="ECO:0000313" key="4">
    <source>
        <dbReference type="Proteomes" id="UP000626697"/>
    </source>
</evidence>
<feature type="chain" id="PRO_5047326615" evidence="1">
    <location>
        <begin position="23"/>
        <end position="277"/>
    </location>
</feature>
<dbReference type="Pfam" id="PF13472">
    <property type="entry name" value="Lipase_GDSL_2"/>
    <property type="match status" value="1"/>
</dbReference>
<dbReference type="SUPFAM" id="SSF52266">
    <property type="entry name" value="SGNH hydrolase"/>
    <property type="match status" value="1"/>
</dbReference>
<protein>
    <submittedName>
        <fullName evidence="3">Lysophospholipase L1-like esterase</fullName>
    </submittedName>
</protein>
<keyword evidence="4" id="KW-1185">Reference proteome</keyword>
<evidence type="ECO:0000256" key="1">
    <source>
        <dbReference type="SAM" id="SignalP"/>
    </source>
</evidence>
<comment type="caution">
    <text evidence="3">The sequence shown here is derived from an EMBL/GenBank/DDBJ whole genome shotgun (WGS) entry which is preliminary data.</text>
</comment>
<dbReference type="InterPro" id="IPR036514">
    <property type="entry name" value="SGNH_hydro_sf"/>
</dbReference>
<dbReference type="InterPro" id="IPR013830">
    <property type="entry name" value="SGNH_hydro"/>
</dbReference>